<proteinExistence type="predicted"/>
<evidence type="ECO:0000313" key="2">
    <source>
        <dbReference type="Proteomes" id="UP000054567"/>
    </source>
</evidence>
<gene>
    <name evidence="1" type="ORF">CPAG_03144</name>
</gene>
<reference evidence="1 2" key="1">
    <citation type="submission" date="2007-06" db="EMBL/GenBank/DDBJ databases">
        <title>The Genome Sequence of Coccidioides posadasii RMSCC_3488.</title>
        <authorList>
            <consortium name="Coccidioides Genome Resources Consortium"/>
            <consortium name="The Broad Institute Genome Sequencing Platform"/>
            <person name="Henn M.R."/>
            <person name="Sykes S."/>
            <person name="Young S."/>
            <person name="Jaffe D."/>
            <person name="Berlin A."/>
            <person name="Alvarez P."/>
            <person name="Butler J."/>
            <person name="Gnerre S."/>
            <person name="Grabherr M."/>
            <person name="Mauceli E."/>
            <person name="Brockman W."/>
            <person name="Kodira C."/>
            <person name="Alvarado L."/>
            <person name="Zeng Q."/>
            <person name="Crawford M."/>
            <person name="Antoine C."/>
            <person name="Devon K."/>
            <person name="Galgiani J."/>
            <person name="Orsborn K."/>
            <person name="Lewis M.L."/>
            <person name="Nusbaum C."/>
            <person name="Galagan J."/>
            <person name="Birren B."/>
        </authorList>
    </citation>
    <scope>NUCLEOTIDE SEQUENCE [LARGE SCALE GENOMIC DNA]</scope>
    <source>
        <strain evidence="1 2">RMSCC 3488</strain>
    </source>
</reference>
<reference evidence="2" key="3">
    <citation type="journal article" date="2010" name="Genome Res.">
        <title>Population genomic sequencing of Coccidioides fungi reveals recent hybridization and transposon control.</title>
        <authorList>
            <person name="Neafsey D.E."/>
            <person name="Barker B.M."/>
            <person name="Sharpton T.J."/>
            <person name="Stajich J.E."/>
            <person name="Park D.J."/>
            <person name="Whiston E."/>
            <person name="Hung C.-Y."/>
            <person name="McMahan C."/>
            <person name="White J."/>
            <person name="Sykes S."/>
            <person name="Heiman D."/>
            <person name="Young S."/>
            <person name="Zeng Q."/>
            <person name="Abouelleil A."/>
            <person name="Aftuck L."/>
            <person name="Bessette D."/>
            <person name="Brown A."/>
            <person name="FitzGerald M."/>
            <person name="Lui A."/>
            <person name="Macdonald J.P."/>
            <person name="Priest M."/>
            <person name="Orbach M.J."/>
            <person name="Galgiani J.N."/>
            <person name="Kirkland T.N."/>
            <person name="Cole G.T."/>
            <person name="Birren B.W."/>
            <person name="Henn M.R."/>
            <person name="Taylor J.W."/>
            <person name="Rounsley S.D."/>
        </authorList>
    </citation>
    <scope>NUCLEOTIDE SEQUENCE [LARGE SCALE GENOMIC DNA]</scope>
    <source>
        <strain evidence="2">RMSCC 3488</strain>
    </source>
</reference>
<dbReference type="VEuPathDB" id="FungiDB:CPAG_03144"/>
<accession>A0A0J6F1Q7</accession>
<dbReference type="Proteomes" id="UP000054567">
    <property type="component" value="Unassembled WGS sequence"/>
</dbReference>
<sequence length="51" mass="5371">MADAASTIADLISKVAIRRAIGVADQSYDFSPRAQPVAANDHCFGDVSFSN</sequence>
<dbReference type="AlphaFoldDB" id="A0A0J6F1Q7"/>
<organism evidence="1 2">
    <name type="scientific">Coccidioides posadasii RMSCC 3488</name>
    <dbReference type="NCBI Taxonomy" id="454284"/>
    <lineage>
        <taxon>Eukaryota</taxon>
        <taxon>Fungi</taxon>
        <taxon>Dikarya</taxon>
        <taxon>Ascomycota</taxon>
        <taxon>Pezizomycotina</taxon>
        <taxon>Eurotiomycetes</taxon>
        <taxon>Eurotiomycetidae</taxon>
        <taxon>Onygenales</taxon>
        <taxon>Onygenaceae</taxon>
        <taxon>Coccidioides</taxon>
    </lineage>
</organism>
<dbReference type="EMBL" id="DS268110">
    <property type="protein sequence ID" value="KMM66806.1"/>
    <property type="molecule type" value="Genomic_DNA"/>
</dbReference>
<name>A0A0J6F1Q7_COCPO</name>
<evidence type="ECO:0000313" key="1">
    <source>
        <dbReference type="EMBL" id="KMM66806.1"/>
    </source>
</evidence>
<reference evidence="2" key="2">
    <citation type="journal article" date="2009" name="Genome Res.">
        <title>Comparative genomic analyses of the human fungal pathogens Coccidioides and their relatives.</title>
        <authorList>
            <person name="Sharpton T.J."/>
            <person name="Stajich J.E."/>
            <person name="Rounsley S.D."/>
            <person name="Gardner M.J."/>
            <person name="Wortman J.R."/>
            <person name="Jordar V.S."/>
            <person name="Maiti R."/>
            <person name="Kodira C.D."/>
            <person name="Neafsey D.E."/>
            <person name="Zeng Q."/>
            <person name="Hung C.-Y."/>
            <person name="McMahan C."/>
            <person name="Muszewska A."/>
            <person name="Grynberg M."/>
            <person name="Mandel M.A."/>
            <person name="Kellner E.M."/>
            <person name="Barker B.M."/>
            <person name="Galgiani J.N."/>
            <person name="Orbach M.J."/>
            <person name="Kirkland T.N."/>
            <person name="Cole G.T."/>
            <person name="Henn M.R."/>
            <person name="Birren B.W."/>
            <person name="Taylor J.W."/>
        </authorList>
    </citation>
    <scope>NUCLEOTIDE SEQUENCE [LARGE SCALE GENOMIC DNA]</scope>
    <source>
        <strain evidence="2">RMSCC 3488</strain>
    </source>
</reference>
<protein>
    <submittedName>
        <fullName evidence="1">Uncharacterized protein</fullName>
    </submittedName>
</protein>